<organism evidence="10 11">
    <name type="scientific">Prymnesium parvum</name>
    <name type="common">Toxic golden alga</name>
    <dbReference type="NCBI Taxonomy" id="97485"/>
    <lineage>
        <taxon>Eukaryota</taxon>
        <taxon>Haptista</taxon>
        <taxon>Haptophyta</taxon>
        <taxon>Prymnesiophyceae</taxon>
        <taxon>Prymnesiales</taxon>
        <taxon>Prymnesiaceae</taxon>
        <taxon>Prymnesium</taxon>
    </lineage>
</organism>
<evidence type="ECO:0000313" key="10">
    <source>
        <dbReference type="EMBL" id="KAL1507534.1"/>
    </source>
</evidence>
<dbReference type="Gene3D" id="3.40.50.11350">
    <property type="match status" value="1"/>
</dbReference>
<proteinExistence type="inferred from homology"/>
<keyword evidence="9" id="KW-0812">Transmembrane</keyword>
<keyword evidence="3" id="KW-0808">Transferase</keyword>
<comment type="pathway">
    <text evidence="2">Protein modification; protein glycosylation.</text>
</comment>
<dbReference type="GO" id="GO:0005783">
    <property type="term" value="C:endoplasmic reticulum"/>
    <property type="evidence" value="ECO:0007669"/>
    <property type="project" value="UniProtKB-SubCell"/>
</dbReference>
<keyword evidence="11" id="KW-1185">Reference proteome</keyword>
<gene>
    <name evidence="10" type="ORF">AB1Y20_007158</name>
</gene>
<feature type="transmembrane region" description="Helical" evidence="9">
    <location>
        <begin position="21"/>
        <end position="42"/>
    </location>
</feature>
<keyword evidence="6" id="KW-0119">Carbohydrate metabolism</keyword>
<name>A0AB34IWC9_PRYPA</name>
<evidence type="ECO:0000256" key="1">
    <source>
        <dbReference type="ARBA" id="ARBA00004240"/>
    </source>
</evidence>
<reference evidence="10 11" key="1">
    <citation type="journal article" date="2024" name="Science">
        <title>Giant polyketide synthase enzymes in the biosynthesis of giant marine polyether toxins.</title>
        <authorList>
            <person name="Fallon T.R."/>
            <person name="Shende V.V."/>
            <person name="Wierzbicki I.H."/>
            <person name="Pendleton A.L."/>
            <person name="Watervoot N.F."/>
            <person name="Auber R.P."/>
            <person name="Gonzalez D.J."/>
            <person name="Wisecaver J.H."/>
            <person name="Moore B.S."/>
        </authorList>
    </citation>
    <scope>NUCLEOTIDE SEQUENCE [LARGE SCALE GENOMIC DNA]</scope>
    <source>
        <strain evidence="10 11">12B1</strain>
    </source>
</reference>
<dbReference type="PANTHER" id="PTHR13398:SF0">
    <property type="entry name" value="GDP-FUCOSE PROTEIN O-FUCOSYLTRANSFERASE 2"/>
    <property type="match status" value="1"/>
</dbReference>
<evidence type="ECO:0000256" key="9">
    <source>
        <dbReference type="SAM" id="Phobius"/>
    </source>
</evidence>
<protein>
    <recommendedName>
        <fullName evidence="8">GDP-fucose protein O-fucosyltransferase 2</fullName>
    </recommendedName>
</protein>
<dbReference type="Gene3D" id="3.40.50.11340">
    <property type="match status" value="1"/>
</dbReference>
<comment type="caution">
    <text evidence="10">The sequence shown here is derived from an EMBL/GenBank/DDBJ whole genome shotgun (WGS) entry which is preliminary data.</text>
</comment>
<dbReference type="PANTHER" id="PTHR13398">
    <property type="entry name" value="GDP-FUCOSE PROTEIN O-FUCOSYLTRANSFERASE 2"/>
    <property type="match status" value="1"/>
</dbReference>
<evidence type="ECO:0000256" key="5">
    <source>
        <dbReference type="ARBA" id="ARBA00023253"/>
    </source>
</evidence>
<keyword evidence="5" id="KW-0294">Fucose metabolism</keyword>
<evidence type="ECO:0000256" key="6">
    <source>
        <dbReference type="ARBA" id="ARBA00023277"/>
    </source>
</evidence>
<keyword evidence="4" id="KW-0256">Endoplasmic reticulum</keyword>
<evidence type="ECO:0000256" key="7">
    <source>
        <dbReference type="ARBA" id="ARBA00025803"/>
    </source>
</evidence>
<evidence type="ECO:0000256" key="3">
    <source>
        <dbReference type="ARBA" id="ARBA00022679"/>
    </source>
</evidence>
<dbReference type="Proteomes" id="UP001515480">
    <property type="component" value="Unassembled WGS sequence"/>
</dbReference>
<keyword evidence="9" id="KW-1133">Transmembrane helix</keyword>
<keyword evidence="9" id="KW-0472">Membrane</keyword>
<dbReference type="GO" id="GO:0046922">
    <property type="term" value="F:peptide-O-fucosyltransferase activity"/>
    <property type="evidence" value="ECO:0007669"/>
    <property type="project" value="InterPro"/>
</dbReference>
<dbReference type="EMBL" id="JBGBPQ010000017">
    <property type="protein sequence ID" value="KAL1507534.1"/>
    <property type="molecule type" value="Genomic_DNA"/>
</dbReference>
<dbReference type="InterPro" id="IPR019378">
    <property type="entry name" value="GDP-Fuc_O-FucTrfase"/>
</dbReference>
<evidence type="ECO:0000256" key="4">
    <source>
        <dbReference type="ARBA" id="ARBA00022824"/>
    </source>
</evidence>
<sequence length="469" mass="51920">MHLTAVPRIRAGSSMCQHRRAWAALFRWFAGAVLIITALNPFQLSGCEAAFKSLRSRSTLLSLATTSVLESQRPASKAGLHPRKAKQTHAASTSTAAKKYLLFDVDPLEGVNMQLKALLSHVRWANSLGRTLVVPRVRLLPQHAHLPGGEQFVRWSLLYNLTVLRQLHPVVELDDFMTFNRTVAVALFPSAQAAAQAASSCVSPPLQVDPNLSSTLLGRKQGVAFNGVRLYVEQVVCSAPDAVLRRRNYHSLETVAVGHATGELEPRQALAIRRFVRFTEDIYEAARRFVSRTFNDEPFVALHWRQGDFIQLRAGQPGVLQSGDSLVSHARQLMAARRVRCVFLATDAKEGEELQLVMHELGPSRLALASIQRPRWAESPLQMHALAASIEIVICAMAADFLGTQTSSFSMSVVFERLAVFGLPEWAWGDMVGDTVVRLQEWPGNASVASSYGRRRTIPTWTSRNAKQM</sequence>
<dbReference type="Pfam" id="PF10250">
    <property type="entry name" value="O-FucT"/>
    <property type="match status" value="1"/>
</dbReference>
<dbReference type="InterPro" id="IPR045130">
    <property type="entry name" value="OFUT2-like"/>
</dbReference>
<dbReference type="CDD" id="cd11296">
    <property type="entry name" value="O-FucT_like"/>
    <property type="match status" value="1"/>
</dbReference>
<comment type="similarity">
    <text evidence="7">Belongs to the glycosyltransferase 68 family.</text>
</comment>
<evidence type="ECO:0000256" key="8">
    <source>
        <dbReference type="ARBA" id="ARBA00026232"/>
    </source>
</evidence>
<comment type="subcellular location">
    <subcellularLocation>
        <location evidence="1">Endoplasmic reticulum</location>
    </subcellularLocation>
</comment>
<evidence type="ECO:0000256" key="2">
    <source>
        <dbReference type="ARBA" id="ARBA00004922"/>
    </source>
</evidence>
<accession>A0AB34IWC9</accession>
<dbReference type="AlphaFoldDB" id="A0AB34IWC9"/>
<dbReference type="GO" id="GO:0006004">
    <property type="term" value="P:fucose metabolic process"/>
    <property type="evidence" value="ECO:0007669"/>
    <property type="project" value="UniProtKB-KW"/>
</dbReference>
<evidence type="ECO:0000313" key="11">
    <source>
        <dbReference type="Proteomes" id="UP001515480"/>
    </source>
</evidence>